<keyword evidence="1" id="KW-0472">Membrane</keyword>
<keyword evidence="1" id="KW-1133">Transmembrane helix</keyword>
<evidence type="ECO:0000313" key="2">
    <source>
        <dbReference type="EMBL" id="MBW8288637.1"/>
    </source>
</evidence>
<name>A0ABS7FF45_9NEIS</name>
<dbReference type="EMBL" id="JAHDTB010000011">
    <property type="protein sequence ID" value="MBW8288637.1"/>
    <property type="molecule type" value="Genomic_DNA"/>
</dbReference>
<reference evidence="2 3" key="1">
    <citation type="submission" date="2021-05" db="EMBL/GenBank/DDBJ databases">
        <title>Draft Whole Genome Sequencing Of Biosensor Chromobacterium violaceum Strain CV026 Reveals A Regulatory RNA In Chromobacterium violaceum Phenotype Regulatory Network.</title>
        <authorList>
            <person name="Hong K.W."/>
            <person name="Chan K.G."/>
            <person name="Chang C.-Y."/>
        </authorList>
    </citation>
    <scope>NUCLEOTIDE SEQUENCE [LARGE SCALE GENOMIC DNA]</scope>
    <source>
        <strain evidence="2 3">ATCC 31532</strain>
    </source>
</reference>
<evidence type="ECO:0000256" key="1">
    <source>
        <dbReference type="SAM" id="Phobius"/>
    </source>
</evidence>
<evidence type="ECO:0000313" key="3">
    <source>
        <dbReference type="Proteomes" id="UP000711178"/>
    </source>
</evidence>
<dbReference type="RefSeq" id="WP_043580020.1">
    <property type="nucleotide sequence ID" value="NZ_CP142381.1"/>
</dbReference>
<comment type="caution">
    <text evidence="2">The sequence shown here is derived from an EMBL/GenBank/DDBJ whole genome shotgun (WGS) entry which is preliminary data.</text>
</comment>
<sequence>MSSIKFQIPNRIIKMRILATFFMLIALSPAAYAYIDPSSTLFAWQGALALLGGLLVFVKAPVSSLKRLLRRVFKRKDDDHA</sequence>
<dbReference type="GeneID" id="89686408"/>
<proteinExistence type="predicted"/>
<gene>
    <name evidence="2" type="ORF">KIF53_13465</name>
</gene>
<protein>
    <submittedName>
        <fullName evidence="2">Uncharacterized protein</fullName>
    </submittedName>
</protein>
<keyword evidence="1" id="KW-0812">Transmembrane</keyword>
<dbReference type="Proteomes" id="UP000711178">
    <property type="component" value="Unassembled WGS sequence"/>
</dbReference>
<accession>A0ABS7FF45</accession>
<keyword evidence="3" id="KW-1185">Reference proteome</keyword>
<feature type="transmembrane region" description="Helical" evidence="1">
    <location>
        <begin position="43"/>
        <end position="62"/>
    </location>
</feature>
<organism evidence="2 3">
    <name type="scientific">Chromobacterium subtsugae</name>
    <dbReference type="NCBI Taxonomy" id="251747"/>
    <lineage>
        <taxon>Bacteria</taxon>
        <taxon>Pseudomonadati</taxon>
        <taxon>Pseudomonadota</taxon>
        <taxon>Betaproteobacteria</taxon>
        <taxon>Neisseriales</taxon>
        <taxon>Chromobacteriaceae</taxon>
        <taxon>Chromobacterium</taxon>
    </lineage>
</organism>